<dbReference type="EMBL" id="JABKKJ010000017">
    <property type="protein sequence ID" value="NPE25785.1"/>
    <property type="molecule type" value="Genomic_DNA"/>
</dbReference>
<keyword evidence="6" id="KW-0408">Iron</keyword>
<evidence type="ECO:0000313" key="16">
    <source>
        <dbReference type="EMBL" id="NPE25785.1"/>
    </source>
</evidence>
<comment type="caution">
    <text evidence="16">The sequence shown here is derived from an EMBL/GenBank/DDBJ whole genome shotgun (WGS) entry which is preliminary data.</text>
</comment>
<evidence type="ECO:0000256" key="5">
    <source>
        <dbReference type="ARBA" id="ARBA00022692"/>
    </source>
</evidence>
<dbReference type="PANTHER" id="PTHR32552:SF81">
    <property type="entry name" value="TONB-DEPENDENT OUTER MEMBRANE RECEPTOR"/>
    <property type="match status" value="1"/>
</dbReference>
<proteinExistence type="inferred from homology"/>
<name>A0ABX2B6C2_9BACT</name>
<dbReference type="PROSITE" id="PS52016">
    <property type="entry name" value="TONB_DEPENDENT_REC_3"/>
    <property type="match status" value="1"/>
</dbReference>
<evidence type="ECO:0000256" key="4">
    <source>
        <dbReference type="ARBA" id="ARBA00022496"/>
    </source>
</evidence>
<evidence type="ECO:0000256" key="9">
    <source>
        <dbReference type="ARBA" id="ARBA00023136"/>
    </source>
</evidence>
<dbReference type="InterPro" id="IPR036942">
    <property type="entry name" value="Beta-barrel_TonB_sf"/>
</dbReference>
<keyword evidence="2 11" id="KW-0813">Transport</keyword>
<keyword evidence="17" id="KW-1185">Reference proteome</keyword>
<gene>
    <name evidence="16" type="ORF">HPS54_09705</name>
</gene>
<sequence>MIKRFTASAVLAITAAATISAADTHGTAADSSRVVDLDEVVVVSLPKEAFRLRQQPLSSSVFTTADMNRTGARDIRSLSGFVPSFAMPEYGSRLTSSMYIRGTGSRVNNPAVGMYVDGIPLVCKSAFNFHSYQTDRVDILRGPQGTLYGMNTEGGLVRVYSKNPLMYRGSEIIGGGGSHGMRHAEVAHYHRPSDKLAFSTAGFYNGGNGFFRNAVTGGRADKYNEAGGKTRLIYMPTHRTTIDFIADYQYVRQNGFPYGTLDTATGDTDSPATNREGNYRRNMLNTGVHVKYSGDSFLLNSTTSYQYLKDYMMMDQDYLPQDFMYLEQRQFQNAVTQEFTLKNNPRDAWHRTTGVYASYQWLRTDAPVYFGNDFTRRISSAIQAQMYTAIVGAMKENMIQSGMPATAAEAAAKAAVERAGGVSVSTRFAVPAMFHTPQLNIGIYHESNIDLGENITATLGLRYDHNNVRLHYDTQAAMGVTANVMGREATNTLTSTLKSKTSNAYNQLLPKVGITYRTDSRGSNIYATVSKGYRAGGFNIQMFSDILQTEITANSQAAMRGDHDVEHTAADYDNVNRTIAYKPEESWNYEAGAHLNLFGNMMHADIAVYYMTIRNQQLSVMAGNYGFGRMMVNAGRSTGCGFEASLRGSAFDERLSWAASYGFTHSIFRDYKDNISAGSGDADVTTVDYRGNKVPFVPAHTLGANTDYRIRTNGSLVKNIIIGASLTACGKIWWDEANTYSQDFYALLGAHIDVATDKVVLSIRANNITGTHYNTFAFDSAASGKRQYFAQRGAPFCLNAELRLKF</sequence>
<feature type="domain" description="TonB-dependent receptor plug" evidence="15">
    <location>
        <begin position="52"/>
        <end position="155"/>
    </location>
</feature>
<dbReference type="Proteomes" id="UP000820977">
    <property type="component" value="Unassembled WGS sequence"/>
</dbReference>
<dbReference type="Gene3D" id="2.40.170.20">
    <property type="entry name" value="TonB-dependent receptor, beta-barrel domain"/>
    <property type="match status" value="1"/>
</dbReference>
<dbReference type="InterPro" id="IPR000531">
    <property type="entry name" value="Beta-barrel_TonB"/>
</dbReference>
<dbReference type="PANTHER" id="PTHR32552">
    <property type="entry name" value="FERRICHROME IRON RECEPTOR-RELATED"/>
    <property type="match status" value="1"/>
</dbReference>
<evidence type="ECO:0000256" key="10">
    <source>
        <dbReference type="ARBA" id="ARBA00023237"/>
    </source>
</evidence>
<keyword evidence="9 11" id="KW-0472">Membrane</keyword>
<keyword evidence="7" id="KW-0406">Ion transport</keyword>
<feature type="domain" description="TonB-dependent receptor-like beta-barrel" evidence="14">
    <location>
        <begin position="240"/>
        <end position="768"/>
    </location>
</feature>
<feature type="signal peptide" evidence="13">
    <location>
        <begin position="1"/>
        <end position="21"/>
    </location>
</feature>
<dbReference type="InterPro" id="IPR039426">
    <property type="entry name" value="TonB-dep_rcpt-like"/>
</dbReference>
<keyword evidence="8 12" id="KW-0798">TonB box</keyword>
<reference evidence="16 17" key="1">
    <citation type="submission" date="2020-05" db="EMBL/GenBank/DDBJ databases">
        <title>Distinct polysaccharide utilization as determinants for interspecies competition between intestinal Prevotella spp.</title>
        <authorList>
            <person name="Galvez E.J.C."/>
            <person name="Iljazovic A."/>
            <person name="Strowig T."/>
        </authorList>
    </citation>
    <scope>NUCLEOTIDE SEQUENCE [LARGE SCALE GENOMIC DNA]</scope>
    <source>
        <strain evidence="16 17">PCHR</strain>
    </source>
</reference>
<evidence type="ECO:0000256" key="13">
    <source>
        <dbReference type="SAM" id="SignalP"/>
    </source>
</evidence>
<evidence type="ECO:0000256" key="3">
    <source>
        <dbReference type="ARBA" id="ARBA00022452"/>
    </source>
</evidence>
<keyword evidence="5 11" id="KW-0812">Transmembrane</keyword>
<keyword evidence="13" id="KW-0732">Signal</keyword>
<feature type="chain" id="PRO_5046678980" evidence="13">
    <location>
        <begin position="22"/>
        <end position="806"/>
    </location>
</feature>
<evidence type="ECO:0000256" key="8">
    <source>
        <dbReference type="ARBA" id="ARBA00023077"/>
    </source>
</evidence>
<evidence type="ECO:0000259" key="15">
    <source>
        <dbReference type="Pfam" id="PF07715"/>
    </source>
</evidence>
<dbReference type="InterPro" id="IPR012910">
    <property type="entry name" value="Plug_dom"/>
</dbReference>
<dbReference type="Pfam" id="PF07715">
    <property type="entry name" value="Plug"/>
    <property type="match status" value="1"/>
</dbReference>
<evidence type="ECO:0000256" key="12">
    <source>
        <dbReference type="RuleBase" id="RU003357"/>
    </source>
</evidence>
<evidence type="ECO:0000256" key="11">
    <source>
        <dbReference type="PROSITE-ProRule" id="PRU01360"/>
    </source>
</evidence>
<evidence type="ECO:0000256" key="6">
    <source>
        <dbReference type="ARBA" id="ARBA00023004"/>
    </source>
</evidence>
<evidence type="ECO:0000256" key="7">
    <source>
        <dbReference type="ARBA" id="ARBA00023065"/>
    </source>
</evidence>
<keyword evidence="10 11" id="KW-0998">Cell outer membrane</keyword>
<protein>
    <submittedName>
        <fullName evidence="16">TonB-dependent receptor</fullName>
    </submittedName>
</protein>
<dbReference type="RefSeq" id="WP_172345250.1">
    <property type="nucleotide sequence ID" value="NZ_CASYYZ010000015.1"/>
</dbReference>
<evidence type="ECO:0000256" key="1">
    <source>
        <dbReference type="ARBA" id="ARBA00004571"/>
    </source>
</evidence>
<keyword evidence="3 11" id="KW-1134">Transmembrane beta strand</keyword>
<comment type="subcellular location">
    <subcellularLocation>
        <location evidence="1 11">Cell outer membrane</location>
        <topology evidence="1 11">Multi-pass membrane protein</topology>
    </subcellularLocation>
</comment>
<dbReference type="Pfam" id="PF00593">
    <property type="entry name" value="TonB_dep_Rec_b-barrel"/>
    <property type="match status" value="1"/>
</dbReference>
<organism evidence="16 17">
    <name type="scientific">Xylanibacter caecicola</name>
    <dbReference type="NCBI Taxonomy" id="2736294"/>
    <lineage>
        <taxon>Bacteria</taxon>
        <taxon>Pseudomonadati</taxon>
        <taxon>Bacteroidota</taxon>
        <taxon>Bacteroidia</taxon>
        <taxon>Bacteroidales</taxon>
        <taxon>Prevotellaceae</taxon>
        <taxon>Xylanibacter</taxon>
    </lineage>
</organism>
<evidence type="ECO:0000313" key="17">
    <source>
        <dbReference type="Proteomes" id="UP000820977"/>
    </source>
</evidence>
<dbReference type="SUPFAM" id="SSF56935">
    <property type="entry name" value="Porins"/>
    <property type="match status" value="1"/>
</dbReference>
<evidence type="ECO:0000256" key="2">
    <source>
        <dbReference type="ARBA" id="ARBA00022448"/>
    </source>
</evidence>
<comment type="similarity">
    <text evidence="11 12">Belongs to the TonB-dependent receptor family.</text>
</comment>
<accession>A0ABX2B6C2</accession>
<evidence type="ECO:0000259" key="14">
    <source>
        <dbReference type="Pfam" id="PF00593"/>
    </source>
</evidence>
<keyword evidence="4" id="KW-0410">Iron transport</keyword>
<keyword evidence="16" id="KW-0675">Receptor</keyword>